<name>A0A5D3ALY1_9TREE</name>
<accession>A0A5D3ALY1</accession>
<evidence type="ECO:0000313" key="2">
    <source>
        <dbReference type="EMBL" id="TYJ51944.1"/>
    </source>
</evidence>
<gene>
    <name evidence="2" type="ORF">B9479_007458</name>
</gene>
<dbReference type="SUPFAM" id="SSF81383">
    <property type="entry name" value="F-box domain"/>
    <property type="match status" value="1"/>
</dbReference>
<reference evidence="2 3" key="1">
    <citation type="submission" date="2017-05" db="EMBL/GenBank/DDBJ databases">
        <title>The Genome Sequence of Tsuchiyaea wingfieldii DSM 27421.</title>
        <authorList>
            <person name="Cuomo C."/>
            <person name="Passer A."/>
            <person name="Billmyre B."/>
            <person name="Heitman J."/>
        </authorList>
    </citation>
    <scope>NUCLEOTIDE SEQUENCE [LARGE SCALE GENOMIC DNA]</scope>
    <source>
        <strain evidence="2 3">DSM 27421</strain>
    </source>
</reference>
<evidence type="ECO:0000259" key="1">
    <source>
        <dbReference type="PROSITE" id="PS50181"/>
    </source>
</evidence>
<feature type="domain" description="F-box" evidence="1">
    <location>
        <begin position="26"/>
        <end position="71"/>
    </location>
</feature>
<dbReference type="InterPro" id="IPR001810">
    <property type="entry name" value="F-box_dom"/>
</dbReference>
<organism evidence="2 3">
    <name type="scientific">Cryptococcus floricola</name>
    <dbReference type="NCBI Taxonomy" id="2591691"/>
    <lineage>
        <taxon>Eukaryota</taxon>
        <taxon>Fungi</taxon>
        <taxon>Dikarya</taxon>
        <taxon>Basidiomycota</taxon>
        <taxon>Agaricomycotina</taxon>
        <taxon>Tremellomycetes</taxon>
        <taxon>Tremellales</taxon>
        <taxon>Cryptococcaceae</taxon>
        <taxon>Cryptococcus</taxon>
    </lineage>
</organism>
<dbReference type="EMBL" id="NIDF01000170">
    <property type="protein sequence ID" value="TYJ51944.1"/>
    <property type="molecule type" value="Genomic_DNA"/>
</dbReference>
<dbReference type="InterPro" id="IPR036047">
    <property type="entry name" value="F-box-like_dom_sf"/>
</dbReference>
<dbReference type="Pfam" id="PF00646">
    <property type="entry name" value="F-box"/>
    <property type="match status" value="1"/>
</dbReference>
<protein>
    <recommendedName>
        <fullName evidence="1">F-box domain-containing protein</fullName>
    </recommendedName>
</protein>
<comment type="caution">
    <text evidence="2">The sequence shown here is derived from an EMBL/GenBank/DDBJ whole genome shotgun (WGS) entry which is preliminary data.</text>
</comment>
<dbReference type="PROSITE" id="PS50181">
    <property type="entry name" value="FBOX"/>
    <property type="match status" value="1"/>
</dbReference>
<keyword evidence="3" id="KW-1185">Reference proteome</keyword>
<evidence type="ECO:0000313" key="3">
    <source>
        <dbReference type="Proteomes" id="UP000322245"/>
    </source>
</evidence>
<sequence length="344" mass="38605">MDDSASESGKITPQVLPRAISRSPHRLSFQDLPYELLRHIVSEVPAESRLGLVSTCKRIGFIAGELLWDGRLIARRGEGHPGYGPEKLFEGLQNTKPTKEKPFGRDLKLRFLKRVTFINLENPSTYRNSDGFLTFTSVFEELRASGIEPFPSLKYLETSTPPAELRPIVRNFDLALASVCRPEEMVMKSGYSLPDIKIDAYPQRLLEFAGGHKPAKVMHAPEGSSNVIPIVAYGTRNVLKPSAMFTTNVQSSISYIVMVVRFMHPELQHWRWQLSTEECAKRDRTVWCFTWESARSGGLPWSYNDASKVEAAVLKAHPGMAGRMEFLPKRPSGGWADLINSGKV</sequence>
<dbReference type="AlphaFoldDB" id="A0A5D3ALY1"/>
<proteinExistence type="predicted"/>
<dbReference type="Proteomes" id="UP000322245">
    <property type="component" value="Unassembled WGS sequence"/>
</dbReference>